<organism evidence="2 3">
    <name type="scientific">Marasmiellus scandens</name>
    <dbReference type="NCBI Taxonomy" id="2682957"/>
    <lineage>
        <taxon>Eukaryota</taxon>
        <taxon>Fungi</taxon>
        <taxon>Dikarya</taxon>
        <taxon>Basidiomycota</taxon>
        <taxon>Agaricomycotina</taxon>
        <taxon>Agaricomycetes</taxon>
        <taxon>Agaricomycetidae</taxon>
        <taxon>Agaricales</taxon>
        <taxon>Marasmiineae</taxon>
        <taxon>Omphalotaceae</taxon>
        <taxon>Marasmiellus</taxon>
    </lineage>
</organism>
<dbReference type="PANTHER" id="PTHR28122:SF1">
    <property type="entry name" value="E3 UBIQUITIN-PROTEIN LIGASE SUBSTRATE RECEPTOR MMS22"/>
    <property type="match status" value="1"/>
</dbReference>
<gene>
    <name evidence="2" type="ORF">VKT23_014866</name>
</gene>
<feature type="region of interest" description="Disordered" evidence="1">
    <location>
        <begin position="528"/>
        <end position="570"/>
    </location>
</feature>
<proteinExistence type="predicted"/>
<feature type="compositionally biased region" description="Basic and acidic residues" evidence="1">
    <location>
        <begin position="550"/>
        <end position="560"/>
    </location>
</feature>
<keyword evidence="3" id="KW-1185">Reference proteome</keyword>
<dbReference type="EMBL" id="JBANRG010000047">
    <property type="protein sequence ID" value="KAK7445447.1"/>
    <property type="molecule type" value="Genomic_DNA"/>
</dbReference>
<dbReference type="PANTHER" id="PTHR28122">
    <property type="entry name" value="E3 UBIQUITIN-PROTEIN LIGASE SUBSTRATE RECEPTOR MMS22"/>
    <property type="match status" value="1"/>
</dbReference>
<dbReference type="Proteomes" id="UP001498398">
    <property type="component" value="Unassembled WGS sequence"/>
</dbReference>
<feature type="compositionally biased region" description="Acidic residues" evidence="1">
    <location>
        <begin position="88"/>
        <end position="100"/>
    </location>
</feature>
<feature type="region of interest" description="Disordered" evidence="1">
    <location>
        <begin position="768"/>
        <end position="911"/>
    </location>
</feature>
<feature type="compositionally biased region" description="Polar residues" evidence="1">
    <location>
        <begin position="459"/>
        <end position="478"/>
    </location>
</feature>
<feature type="region of interest" description="Disordered" evidence="1">
    <location>
        <begin position="590"/>
        <end position="675"/>
    </location>
</feature>
<feature type="compositionally biased region" description="Polar residues" evidence="1">
    <location>
        <begin position="44"/>
        <end position="74"/>
    </location>
</feature>
<evidence type="ECO:0008006" key="4">
    <source>
        <dbReference type="Google" id="ProtNLM"/>
    </source>
</evidence>
<protein>
    <recommendedName>
        <fullName evidence="4">Protein mms22</fullName>
    </recommendedName>
</protein>
<comment type="caution">
    <text evidence="2">The sequence shown here is derived from an EMBL/GenBank/DDBJ whole genome shotgun (WGS) entry which is preliminary data.</text>
</comment>
<sequence>MDDDIVITSDDDELLELVANGEVDESLWRSRKRPKLSHDFSRLSIPSSPRSVQTSSPHSYRASSLFSTGPSSTDYESEVSAQVPVEEEKQDDIDDLDFEGSQDPLLLSEEKIVSPVTGVSEPNSSPSISTTKIVCSPLSQDPLCMFDSTQSPPSALHTGGNVGSSARTSPEPANLLVAPHVHHQEVLIPENDTLSQSQDIGVYSSPFSSPQSGANLPSPSQRSPSPITHRSPPRQSPPPAITADAEDVDDLHIAQALQDAETSRSRYSLRKRGLQQEKPYLYDQLQYRHLMQHNPDAIVPNPTRGDRRRKDDQYEEESQDKEYSGSESRKTPSNVCAPNLSDDLPYDKTFNGLLPDISDDDLEGTTELRKEARALKKKERKERREREERERQQKAKKSKAFPLGREHASSSNEGSPPCQRARSVTPASEERVLQTESSPTPSHQNSPPIPTRRMRLVRGSSTNRHGQRSTSPLSSARSDSPVAGPSKSASNQIPLPVVDHSFDHRSPDPSDNIQPIVVDSDDMDVVMDSPLDIDAESSMSQSGSRKPGMSRREKEIERAKQARRKERKYRGALASMVPAFMIPMLLGKEKSSAKKVQNRPEPPGKLDLLPGQTHTRKARNSTPRPIKGDDVSSGDEEYKHVRVSSPGWEEDSNDLVHFEPEISSRHPSRESPHPQIFAASQAIEVLDSSSDGDISDAVEEYLGEIEDDAKEAEGLIDFMLMRPPNPSRKKRSDTKSRPRYQKRGLTSRPTAKSLSYKVDIVVGEARRSGKGVQTILSFDKHKAGKPLGRREGFRPKPLPGYKAAREPRKASPTESEPEDDIGIQYVNLPHTDQPKTKKQKERERHERRKKNGVHMVNSNTTHVRHSLHQSARTLEGPLFEDSQRPDAQSSRSYVTANHRHEKPSSSRLITSTPSYLEEIVDGSADLMDVDDEDSETGLHLDVERLTSGISIDRTTYIGRSQLFDLLNPSDMAHAPTSISAEGFNFGATTTFSQFLDELSKMCDSLLVFCADLPDLDGTKAHSWERLTRVTCQLLSWHLSGLMDERRALLVHRVEEEITKIIARMREASIPSSSMDSTTLVVCRFCVELSVRIGSLLPAFDPKLGICRTSTPLLESIRLLVHYLLEYGLGRLEYPIYVLAVSNEIPGMAQLTAELWIFLIHVINYVNSKNDSAKACHPLWSIVRDVLKSRLKSQPVEAFSPSEVVWHVIFDLSRLSQFSVHGTSTADVRLPSSWDLVSLALDHTSLKPDPEVYNDHDIKNVFIRCFHLFSHFHWDLGDAFTVIKRLRDDVFASRNLGNLQHEGHGLPSFVQRHSWSSCSQYDPGDTAYGIFLKLVVNAVDAVMKGSGKGTSVPPKAKKLLSLVAPVSSVTFTDDDSKGHQLSMLYNRFATIAVCIKKNPEQQVSRMNQARSYINFKTADRDTRRVYIQCLMVLSQMMVLEKLELSETLAWLGETIDILLDELPTQGTNGNKEVSDSQRRAVNMALLCINLLITAIRHIIGAYAEIREYPDPALIGRLEKFFKHKFLSHHPPTSRRLKDLVQSFLQVRSEVVPPPHRPYPESDAPESQDDFGELDLDINDSAALDRALNPTWEKDVQVSKSLEQISWSLYRLFCSYFGQPLPSEQTKRIKIVRYVEKILEVWLGCISIAVQHTTRTWASFLNFRMCSWGKIEDPRWKIRTEVYIMYTILKLEPRAVQSLQHEFFETLFIALVPEIEAPFENESTAMKSEFVSLFLSVIELRSPLLRGLDLDAYRGTGGDFVLKLEAHRLILLRGIITNLASSLREEREGNTALQEDNERYLGWCIELLKRMHRLYQDFEDSPAGQQYRTSCREILRVILDEHPLLKSESRMVHWETWYRSLD</sequence>
<feature type="compositionally biased region" description="Basic and acidic residues" evidence="1">
    <location>
        <begin position="320"/>
        <end position="330"/>
    </location>
</feature>
<feature type="region of interest" description="Disordered" evidence="1">
    <location>
        <begin position="145"/>
        <end position="516"/>
    </location>
</feature>
<feature type="region of interest" description="Disordered" evidence="1">
    <location>
        <begin position="718"/>
        <end position="755"/>
    </location>
</feature>
<feature type="compositionally biased region" description="Polar residues" evidence="1">
    <location>
        <begin position="192"/>
        <end position="228"/>
    </location>
</feature>
<feature type="region of interest" description="Disordered" evidence="1">
    <location>
        <begin position="1549"/>
        <end position="1568"/>
    </location>
</feature>
<name>A0ABR1J401_9AGAR</name>
<feature type="compositionally biased region" description="Basic and acidic residues" evidence="1">
    <location>
        <begin position="382"/>
        <end position="393"/>
    </location>
</feature>
<accession>A0ABR1J401</accession>
<evidence type="ECO:0000313" key="3">
    <source>
        <dbReference type="Proteomes" id="UP001498398"/>
    </source>
</evidence>
<feature type="compositionally biased region" description="Polar residues" evidence="1">
    <location>
        <begin position="885"/>
        <end position="895"/>
    </location>
</feature>
<reference evidence="2 3" key="1">
    <citation type="submission" date="2024-01" db="EMBL/GenBank/DDBJ databases">
        <title>A draft genome for the cacao thread blight pathogen Marasmiellus scandens.</title>
        <authorList>
            <person name="Baruah I.K."/>
            <person name="Leung J."/>
            <person name="Bukari Y."/>
            <person name="Amoako-Attah I."/>
            <person name="Meinhardt L.W."/>
            <person name="Bailey B.A."/>
            <person name="Cohen S.P."/>
        </authorList>
    </citation>
    <scope>NUCLEOTIDE SEQUENCE [LARGE SCALE GENOMIC DNA]</scope>
    <source>
        <strain evidence="2 3">GH-19</strain>
    </source>
</reference>
<dbReference type="InterPro" id="IPR019021">
    <property type="entry name" value="Mms22"/>
</dbReference>
<feature type="compositionally biased region" description="Basic and acidic residues" evidence="1">
    <location>
        <begin position="626"/>
        <end position="640"/>
    </location>
</feature>
<feature type="region of interest" description="Disordered" evidence="1">
    <location>
        <begin position="28"/>
        <end position="107"/>
    </location>
</feature>
<feature type="compositionally biased region" description="Basic residues" evidence="1">
    <location>
        <begin position="727"/>
        <end position="742"/>
    </location>
</feature>
<feature type="compositionally biased region" description="Basic and acidic residues" evidence="1">
    <location>
        <begin position="832"/>
        <end position="844"/>
    </location>
</feature>
<dbReference type="Pfam" id="PF09462">
    <property type="entry name" value="Mus7"/>
    <property type="match status" value="1"/>
</dbReference>
<evidence type="ECO:0000256" key="1">
    <source>
        <dbReference type="SAM" id="MobiDB-lite"/>
    </source>
</evidence>
<feature type="compositionally biased region" description="Basic and acidic residues" evidence="1">
    <location>
        <begin position="654"/>
        <end position="672"/>
    </location>
</feature>
<feature type="compositionally biased region" description="Polar residues" evidence="1">
    <location>
        <begin position="434"/>
        <end position="446"/>
    </location>
</feature>
<feature type="compositionally biased region" description="Basic residues" evidence="1">
    <location>
        <begin position="561"/>
        <end position="570"/>
    </location>
</feature>
<evidence type="ECO:0000313" key="2">
    <source>
        <dbReference type="EMBL" id="KAK7445447.1"/>
    </source>
</evidence>